<dbReference type="AlphaFoldDB" id="A0A6N2SEH0"/>
<sequence>MAQHTNWDKWMSENLRYAMENNKNGKKLIYTYSEYYINHYKNNGYIDIVGKERYDSELNEDVIIEIKGSLSDLNSGHGQHFIGYFNFFATNREFLDKMIIYYRNNYINSGVGILVVENDGRVNTIIPAKHNNFNYFVESNFDKFSTDDEVEEFFTDIEIPKQEYMDKHKPYYRNRKETLCQKVKEQNV</sequence>
<gene>
    <name evidence="1" type="ORF">AHLFYP4_00831</name>
</gene>
<dbReference type="EMBL" id="CACRSX010000018">
    <property type="protein sequence ID" value="VYS89990.1"/>
    <property type="molecule type" value="Genomic_DNA"/>
</dbReference>
<evidence type="ECO:0000313" key="1">
    <source>
        <dbReference type="EMBL" id="VYS89990.1"/>
    </source>
</evidence>
<name>A0A6N2SEH0_ANAHA</name>
<reference evidence="1" key="1">
    <citation type="submission" date="2019-11" db="EMBL/GenBank/DDBJ databases">
        <authorList>
            <person name="Feng L."/>
        </authorList>
    </citation>
    <scope>NUCLEOTIDE SEQUENCE</scope>
    <source>
        <strain evidence="1">AhadrusLFYP4</strain>
    </source>
</reference>
<dbReference type="RefSeq" id="WP_156723051.1">
    <property type="nucleotide sequence ID" value="NZ_CACRSX010000018.1"/>
</dbReference>
<accession>A0A6N2SEH0</accession>
<proteinExistence type="predicted"/>
<organism evidence="1">
    <name type="scientific">Anaerostipes hadrus</name>
    <dbReference type="NCBI Taxonomy" id="649756"/>
    <lineage>
        <taxon>Bacteria</taxon>
        <taxon>Bacillati</taxon>
        <taxon>Bacillota</taxon>
        <taxon>Clostridia</taxon>
        <taxon>Lachnospirales</taxon>
        <taxon>Lachnospiraceae</taxon>
        <taxon>Anaerostipes</taxon>
    </lineage>
</organism>
<protein>
    <submittedName>
        <fullName evidence="1">Uncharacterized protein</fullName>
    </submittedName>
</protein>